<dbReference type="PANTHER" id="PTHR31326">
    <property type="entry name" value="PROTEIN CLT2, CHLOROPLASTIC"/>
    <property type="match status" value="1"/>
</dbReference>
<evidence type="ECO:0008006" key="10">
    <source>
        <dbReference type="Google" id="ProtNLM"/>
    </source>
</evidence>
<dbReference type="OMA" id="FAYIIPM"/>
<dbReference type="PANTHER" id="PTHR31326:SF1">
    <property type="entry name" value="PROTEIN CLT2, CHLOROPLASTIC"/>
    <property type="match status" value="1"/>
</dbReference>
<evidence type="ECO:0000256" key="3">
    <source>
        <dbReference type="ARBA" id="ARBA00022448"/>
    </source>
</evidence>
<feature type="transmembrane region" description="Helical" evidence="7">
    <location>
        <begin position="371"/>
        <end position="389"/>
    </location>
</feature>
<feature type="transmembrane region" description="Helical" evidence="7">
    <location>
        <begin position="165"/>
        <end position="184"/>
    </location>
</feature>
<dbReference type="OrthoDB" id="416555at2759"/>
<organism evidence="8 9">
    <name type="scientific">Capsicum annuum</name>
    <name type="common">Capsicum pepper</name>
    <dbReference type="NCBI Taxonomy" id="4072"/>
    <lineage>
        <taxon>Eukaryota</taxon>
        <taxon>Viridiplantae</taxon>
        <taxon>Streptophyta</taxon>
        <taxon>Embryophyta</taxon>
        <taxon>Tracheophyta</taxon>
        <taxon>Spermatophyta</taxon>
        <taxon>Magnoliopsida</taxon>
        <taxon>eudicotyledons</taxon>
        <taxon>Gunneridae</taxon>
        <taxon>Pentapetalae</taxon>
        <taxon>asterids</taxon>
        <taxon>lamiids</taxon>
        <taxon>Solanales</taxon>
        <taxon>Solanaceae</taxon>
        <taxon>Solanoideae</taxon>
        <taxon>Capsiceae</taxon>
        <taxon>Capsicum</taxon>
    </lineage>
</organism>
<accession>A0A1U8GD53</accession>
<feature type="transmembrane region" description="Helical" evidence="7">
    <location>
        <begin position="345"/>
        <end position="364"/>
    </location>
</feature>
<dbReference type="GO" id="GO:0022857">
    <property type="term" value="F:transmembrane transporter activity"/>
    <property type="evidence" value="ECO:0000318"/>
    <property type="project" value="GO_Central"/>
</dbReference>
<evidence type="ECO:0000256" key="5">
    <source>
        <dbReference type="ARBA" id="ARBA00022989"/>
    </source>
</evidence>
<dbReference type="Proteomes" id="UP000222542">
    <property type="component" value="Unassembled WGS sequence"/>
</dbReference>
<dbReference type="InterPro" id="IPR037185">
    <property type="entry name" value="EmrE-like"/>
</dbReference>
<evidence type="ECO:0000313" key="8">
    <source>
        <dbReference type="EMBL" id="PHT84241.1"/>
    </source>
</evidence>
<feature type="transmembrane region" description="Helical" evidence="7">
    <location>
        <begin position="283"/>
        <end position="308"/>
    </location>
</feature>
<feature type="transmembrane region" description="Helical" evidence="7">
    <location>
        <begin position="218"/>
        <end position="236"/>
    </location>
</feature>
<dbReference type="InterPro" id="IPR013936">
    <property type="entry name" value="CRT-like"/>
</dbReference>
<evidence type="ECO:0000256" key="2">
    <source>
        <dbReference type="ARBA" id="ARBA00006690"/>
    </source>
</evidence>
<dbReference type="STRING" id="4072.A0A1U8GD53"/>
<dbReference type="GO" id="GO:0034635">
    <property type="term" value="P:glutathione transport"/>
    <property type="evidence" value="ECO:0000318"/>
    <property type="project" value="GO_Central"/>
</dbReference>
<keyword evidence="5 7" id="KW-1133">Transmembrane helix</keyword>
<name>A0A1U8GD53_CAPAN</name>
<evidence type="ECO:0000256" key="7">
    <source>
        <dbReference type="SAM" id="Phobius"/>
    </source>
</evidence>
<reference evidence="8 9" key="1">
    <citation type="journal article" date="2014" name="Nat. Genet.">
        <title>Genome sequence of the hot pepper provides insights into the evolution of pungency in Capsicum species.</title>
        <authorList>
            <person name="Kim S."/>
            <person name="Park M."/>
            <person name="Yeom S.I."/>
            <person name="Kim Y.M."/>
            <person name="Lee J.M."/>
            <person name="Lee H.A."/>
            <person name="Seo E."/>
            <person name="Choi J."/>
            <person name="Cheong K."/>
            <person name="Kim K.T."/>
            <person name="Jung K."/>
            <person name="Lee G.W."/>
            <person name="Oh S.K."/>
            <person name="Bae C."/>
            <person name="Kim S.B."/>
            <person name="Lee H.Y."/>
            <person name="Kim S.Y."/>
            <person name="Kim M.S."/>
            <person name="Kang B.C."/>
            <person name="Jo Y.D."/>
            <person name="Yang H.B."/>
            <person name="Jeong H.J."/>
            <person name="Kang W.H."/>
            <person name="Kwon J.K."/>
            <person name="Shin C."/>
            <person name="Lim J.Y."/>
            <person name="Park J.H."/>
            <person name="Huh J.H."/>
            <person name="Kim J.S."/>
            <person name="Kim B.D."/>
            <person name="Cohen O."/>
            <person name="Paran I."/>
            <person name="Suh M.C."/>
            <person name="Lee S.B."/>
            <person name="Kim Y.K."/>
            <person name="Shin Y."/>
            <person name="Noh S.J."/>
            <person name="Park J."/>
            <person name="Seo Y.S."/>
            <person name="Kwon S.Y."/>
            <person name="Kim H.A."/>
            <person name="Park J.M."/>
            <person name="Kim H.J."/>
            <person name="Choi S.B."/>
            <person name="Bosland P.W."/>
            <person name="Reeves G."/>
            <person name="Jo S.H."/>
            <person name="Lee B.W."/>
            <person name="Cho H.T."/>
            <person name="Choi H.S."/>
            <person name="Lee M.S."/>
            <person name="Yu Y."/>
            <person name="Do Choi Y."/>
            <person name="Park B.S."/>
            <person name="van Deynze A."/>
            <person name="Ashrafi H."/>
            <person name="Hill T."/>
            <person name="Kim W.T."/>
            <person name="Pai H.S."/>
            <person name="Ahn H.K."/>
            <person name="Yeam I."/>
            <person name="Giovannoni J.J."/>
            <person name="Rose J.K."/>
            <person name="Sorensen I."/>
            <person name="Lee S.J."/>
            <person name="Kim R.W."/>
            <person name="Choi I.Y."/>
            <person name="Choi B.S."/>
            <person name="Lim J.S."/>
            <person name="Lee Y.H."/>
            <person name="Choi D."/>
        </authorList>
    </citation>
    <scope>NUCLEOTIDE SEQUENCE [LARGE SCALE GENOMIC DNA]</scope>
    <source>
        <strain evidence="9">cv. CM334</strain>
    </source>
</reference>
<reference evidence="8 9" key="2">
    <citation type="journal article" date="2017" name="Genome Biol.">
        <title>New reference genome sequences of hot pepper reveal the massive evolution of plant disease-resistance genes by retroduplication.</title>
        <authorList>
            <person name="Kim S."/>
            <person name="Park J."/>
            <person name="Yeom S.I."/>
            <person name="Kim Y.M."/>
            <person name="Seo E."/>
            <person name="Kim K.T."/>
            <person name="Kim M.S."/>
            <person name="Lee J.M."/>
            <person name="Cheong K."/>
            <person name="Shin H.S."/>
            <person name="Kim S.B."/>
            <person name="Han K."/>
            <person name="Lee J."/>
            <person name="Park M."/>
            <person name="Lee H.A."/>
            <person name="Lee H.Y."/>
            <person name="Lee Y."/>
            <person name="Oh S."/>
            <person name="Lee J.H."/>
            <person name="Choi E."/>
            <person name="Choi E."/>
            <person name="Lee S.E."/>
            <person name="Jeon J."/>
            <person name="Kim H."/>
            <person name="Choi G."/>
            <person name="Song H."/>
            <person name="Lee J."/>
            <person name="Lee S.C."/>
            <person name="Kwon J.K."/>
            <person name="Lee H.Y."/>
            <person name="Koo N."/>
            <person name="Hong Y."/>
            <person name="Kim R.W."/>
            <person name="Kang W.H."/>
            <person name="Huh J.H."/>
            <person name="Kang B.C."/>
            <person name="Yang T.J."/>
            <person name="Lee Y.H."/>
            <person name="Bennetzen J.L."/>
            <person name="Choi D."/>
        </authorList>
    </citation>
    <scope>NUCLEOTIDE SEQUENCE [LARGE SCALE GENOMIC DNA]</scope>
    <source>
        <strain evidence="9">cv. CM334</strain>
    </source>
</reference>
<evidence type="ECO:0000256" key="4">
    <source>
        <dbReference type="ARBA" id="ARBA00022692"/>
    </source>
</evidence>
<protein>
    <recommendedName>
        <fullName evidence="10">Protein CLT2, chloroplastic</fullName>
    </recommendedName>
</protein>
<keyword evidence="6 7" id="KW-0472">Membrane</keyword>
<comment type="caution">
    <text evidence="8">The sequence shown here is derived from an EMBL/GenBank/DDBJ whole genome shotgun (WGS) entry which is preliminary data.</text>
</comment>
<keyword evidence="4 7" id="KW-0812">Transmembrane</keyword>
<dbReference type="Gramene" id="PHT84241">
    <property type="protein sequence ID" value="PHT84241"/>
    <property type="gene ID" value="T459_12684"/>
</dbReference>
<dbReference type="SUPFAM" id="SSF103481">
    <property type="entry name" value="Multidrug resistance efflux transporter EmrE"/>
    <property type="match status" value="1"/>
</dbReference>
<feature type="transmembrane region" description="Helical" evidence="7">
    <location>
        <begin position="401"/>
        <end position="421"/>
    </location>
</feature>
<feature type="transmembrane region" description="Helical" evidence="7">
    <location>
        <begin position="248"/>
        <end position="271"/>
    </location>
</feature>
<dbReference type="SMR" id="A0A1U8GD53"/>
<gene>
    <name evidence="8" type="ORF">T459_12684</name>
</gene>
<feature type="transmembrane region" description="Helical" evidence="7">
    <location>
        <begin position="126"/>
        <end position="145"/>
    </location>
</feature>
<feature type="transmembrane region" description="Helical" evidence="7">
    <location>
        <begin position="95"/>
        <end position="114"/>
    </location>
</feature>
<keyword evidence="3" id="KW-0813">Transport</keyword>
<sequence>MESHSLSSSLTIRAKSLTQPLPPRRSFNVQANPNKYLSVFPSPIMPVLTSSRRPLQIHRRNALFTRRRNSNSSWKFYARVVGGDSGRISDVTRELIVLNSALTLVLGVANRVLYKLALVPMKEYPFFLAQVTTFGYLAIYLSILYARYRAGIVTKEMVAYPKSRFLLIGLLEALGVVCGMYAGAVLPGPAIPILSQTFLVWQLTLSVFILGRTYSLNQIAGCLLVAAGVVLAVTSGSDSNQMLTGIAFVWPVLMVASSAFQAAASVIKEFVFIDAASRLKGKVLDIFVVNSFGSGFQALFVLLFLPFLSNLKGIPFSELPSFLKSGAGCFFNIGNTVSGCDGAPLLPLLYIFTNIAFNISILNLMKISSAVVSSLVVMSSVPLSMYLLSMPLPYLPEGSSLSPFFLLGSAVLLVGLILYNIPRTQTRDTEL</sequence>
<dbReference type="AlphaFoldDB" id="A0A1U8GD53"/>
<comment type="similarity">
    <text evidence="2">Belongs to the CRT-like transporter family.</text>
</comment>
<dbReference type="GO" id="GO:0016020">
    <property type="term" value="C:membrane"/>
    <property type="evidence" value="ECO:0007669"/>
    <property type="project" value="UniProtKB-SubCell"/>
</dbReference>
<proteinExistence type="inferred from homology"/>
<comment type="subcellular location">
    <subcellularLocation>
        <location evidence="1">Membrane</location>
        <topology evidence="1">Multi-pass membrane protein</topology>
    </subcellularLocation>
</comment>
<dbReference type="EMBL" id="AYRZ02000004">
    <property type="protein sequence ID" value="PHT84241.1"/>
    <property type="molecule type" value="Genomic_DNA"/>
</dbReference>
<evidence type="ECO:0000256" key="1">
    <source>
        <dbReference type="ARBA" id="ARBA00004141"/>
    </source>
</evidence>
<feature type="transmembrane region" description="Helical" evidence="7">
    <location>
        <begin position="190"/>
        <end position="211"/>
    </location>
</feature>
<keyword evidence="9" id="KW-1185">Reference proteome</keyword>
<evidence type="ECO:0000256" key="6">
    <source>
        <dbReference type="ARBA" id="ARBA00023136"/>
    </source>
</evidence>
<evidence type="ECO:0000313" key="9">
    <source>
        <dbReference type="Proteomes" id="UP000222542"/>
    </source>
</evidence>
<dbReference type="Pfam" id="PF08627">
    <property type="entry name" value="CRT-like"/>
    <property type="match status" value="1"/>
</dbReference>